<accession>A0A2J7REA0</accession>
<evidence type="ECO:0000313" key="3">
    <source>
        <dbReference type="EMBL" id="PNF39162.1"/>
    </source>
</evidence>
<reference evidence="3 4" key="1">
    <citation type="submission" date="2017-12" db="EMBL/GenBank/DDBJ databases">
        <title>Hemimetabolous genomes reveal molecular basis of termite eusociality.</title>
        <authorList>
            <person name="Harrison M.C."/>
            <person name="Jongepier E."/>
            <person name="Robertson H.M."/>
            <person name="Arning N."/>
            <person name="Bitard-Feildel T."/>
            <person name="Chao H."/>
            <person name="Childers C.P."/>
            <person name="Dinh H."/>
            <person name="Doddapaneni H."/>
            <person name="Dugan S."/>
            <person name="Gowin J."/>
            <person name="Greiner C."/>
            <person name="Han Y."/>
            <person name="Hu H."/>
            <person name="Hughes D.S.T."/>
            <person name="Huylmans A.-K."/>
            <person name="Kemena C."/>
            <person name="Kremer L.P.M."/>
            <person name="Lee S.L."/>
            <person name="Lopez-Ezquerra A."/>
            <person name="Mallet L."/>
            <person name="Monroy-Kuhn J.M."/>
            <person name="Moser A."/>
            <person name="Murali S.C."/>
            <person name="Muzny D.M."/>
            <person name="Otani S."/>
            <person name="Piulachs M.-D."/>
            <person name="Poelchau M."/>
            <person name="Qu J."/>
            <person name="Schaub F."/>
            <person name="Wada-Katsumata A."/>
            <person name="Worley K.C."/>
            <person name="Xie Q."/>
            <person name="Ylla G."/>
            <person name="Poulsen M."/>
            <person name="Gibbs R.A."/>
            <person name="Schal C."/>
            <person name="Richards S."/>
            <person name="Belles X."/>
            <person name="Korb J."/>
            <person name="Bornberg-Bauer E."/>
        </authorList>
    </citation>
    <scope>NUCLEOTIDE SEQUENCE [LARGE SCALE GENOMIC DNA]</scope>
    <source>
        <tissue evidence="3">Whole body</tissue>
    </source>
</reference>
<dbReference type="GO" id="GO:0031146">
    <property type="term" value="P:SCF-dependent proteasomal ubiquitin-dependent protein catabolic process"/>
    <property type="evidence" value="ECO:0007669"/>
    <property type="project" value="TreeGrafter"/>
</dbReference>
<dbReference type="InParanoid" id="A0A2J7REA0"/>
<gene>
    <name evidence="3" type="ORF">B7P43_G01358</name>
</gene>
<dbReference type="GO" id="GO:0019005">
    <property type="term" value="C:SCF ubiquitin ligase complex"/>
    <property type="evidence" value="ECO:0007669"/>
    <property type="project" value="TreeGrafter"/>
</dbReference>
<dbReference type="PANTHER" id="PTHR13318">
    <property type="entry name" value="PARTNER OF PAIRED, ISOFORM B-RELATED"/>
    <property type="match status" value="1"/>
</dbReference>
<dbReference type="InterPro" id="IPR057207">
    <property type="entry name" value="FBXL15_LRR"/>
</dbReference>
<dbReference type="Proteomes" id="UP000235965">
    <property type="component" value="Unassembled WGS sequence"/>
</dbReference>
<proteinExistence type="predicted"/>
<evidence type="ECO:0000256" key="1">
    <source>
        <dbReference type="ARBA" id="ARBA00022786"/>
    </source>
</evidence>
<dbReference type="InterPro" id="IPR001810">
    <property type="entry name" value="F-box_dom"/>
</dbReference>
<keyword evidence="1" id="KW-0833">Ubl conjugation pathway</keyword>
<dbReference type="SMART" id="SM00256">
    <property type="entry name" value="FBOX"/>
    <property type="match status" value="1"/>
</dbReference>
<feature type="domain" description="F-box" evidence="2">
    <location>
        <begin position="4"/>
        <end position="51"/>
    </location>
</feature>
<organism evidence="3 4">
    <name type="scientific">Cryptotermes secundus</name>
    <dbReference type="NCBI Taxonomy" id="105785"/>
    <lineage>
        <taxon>Eukaryota</taxon>
        <taxon>Metazoa</taxon>
        <taxon>Ecdysozoa</taxon>
        <taxon>Arthropoda</taxon>
        <taxon>Hexapoda</taxon>
        <taxon>Insecta</taxon>
        <taxon>Pterygota</taxon>
        <taxon>Neoptera</taxon>
        <taxon>Polyneoptera</taxon>
        <taxon>Dictyoptera</taxon>
        <taxon>Blattodea</taxon>
        <taxon>Blattoidea</taxon>
        <taxon>Termitoidae</taxon>
        <taxon>Kalotermitidae</taxon>
        <taxon>Cryptotermitinae</taxon>
        <taxon>Cryptotermes</taxon>
    </lineage>
</organism>
<evidence type="ECO:0000313" key="4">
    <source>
        <dbReference type="Proteomes" id="UP000235965"/>
    </source>
</evidence>
<dbReference type="Pfam" id="PF12937">
    <property type="entry name" value="F-box-like"/>
    <property type="match status" value="1"/>
</dbReference>
<dbReference type="OrthoDB" id="3219396at2759"/>
<dbReference type="STRING" id="105785.A0A2J7REA0"/>
<evidence type="ECO:0000259" key="2">
    <source>
        <dbReference type="PROSITE" id="PS50181"/>
    </source>
</evidence>
<dbReference type="Gene3D" id="3.80.10.10">
    <property type="entry name" value="Ribonuclease Inhibitor"/>
    <property type="match status" value="2"/>
</dbReference>
<dbReference type="AlphaFoldDB" id="A0A2J7REA0"/>
<dbReference type="EMBL" id="NEVH01005277">
    <property type="protein sequence ID" value="PNF39162.1"/>
    <property type="molecule type" value="Genomic_DNA"/>
</dbReference>
<name>A0A2J7REA0_9NEOP</name>
<dbReference type="InterPro" id="IPR006553">
    <property type="entry name" value="Leu-rich_rpt_Cys-con_subtyp"/>
</dbReference>
<protein>
    <recommendedName>
        <fullName evidence="2">F-box domain-containing protein</fullName>
    </recommendedName>
</protein>
<dbReference type="InterPro" id="IPR036047">
    <property type="entry name" value="F-box-like_dom_sf"/>
</dbReference>
<dbReference type="SUPFAM" id="SSF52047">
    <property type="entry name" value="RNI-like"/>
    <property type="match status" value="2"/>
</dbReference>
<comment type="caution">
    <text evidence="3">The sequence shown here is derived from an EMBL/GenBank/DDBJ whole genome shotgun (WGS) entry which is preliminary data.</text>
</comment>
<dbReference type="SUPFAM" id="SSF81383">
    <property type="entry name" value="F-box domain"/>
    <property type="match status" value="1"/>
</dbReference>
<dbReference type="SMART" id="SM00367">
    <property type="entry name" value="LRR_CC"/>
    <property type="match status" value="5"/>
</dbReference>
<sequence length="486" mass="55514">MASGKCFTDLPDVLLLEIFSYLNIEDLAMSVQHVNSHWQNVSQDSSLWKNQTFSPGCKMTDEEIARHLRNMPALQAFCPSGRINTEVVVDTLCRYCIDIRYIEFKYFHELSNSRLHEILKKYLNLEEISIPLPIEDQLHFADLVGQLQNLITLIFHARNVTVADGVLRAIADGCPSLECLDLGFAQFPNQEVEYFLEKKGQQLCYFKYTGYMSKVAHRLLTECANLRVLTYKHCNEDLPSTDIHRLSKLSEMECLRLICISEGRTQDVSTIFKNQSMSKLYTLDICYCSDFDSTSLAVILTNCPQLESFAVRDCLLTDEGFQYIGNCKDLEYLDISGCPLITDKAMLYIGAGCPNLSYLNIANCLQLTNKGIEYICSGCQTLKKLDMQNCREMTDDVMKHIIRCKQLEVLELSCNCQLLGIHFHLIPSNLIHLTALYAMDCFSLDEKCISKLKEEMPHLLIVKNSIKKGETDVNVEDDTVYIYKEL</sequence>
<dbReference type="PANTHER" id="PTHR13318:SF95">
    <property type="entry name" value="F-BOX PROTEIN YLR352W"/>
    <property type="match status" value="1"/>
</dbReference>
<dbReference type="Pfam" id="PF25372">
    <property type="entry name" value="DUF7885"/>
    <property type="match status" value="1"/>
</dbReference>
<keyword evidence="4" id="KW-1185">Reference proteome</keyword>
<dbReference type="InterPro" id="IPR032675">
    <property type="entry name" value="LRR_dom_sf"/>
</dbReference>
<dbReference type="PROSITE" id="PS50181">
    <property type="entry name" value="FBOX"/>
    <property type="match status" value="1"/>
</dbReference>